<organism evidence="2 3">
    <name type="scientific">Eimeria necatrix</name>
    <dbReference type="NCBI Taxonomy" id="51315"/>
    <lineage>
        <taxon>Eukaryota</taxon>
        <taxon>Sar</taxon>
        <taxon>Alveolata</taxon>
        <taxon>Apicomplexa</taxon>
        <taxon>Conoidasida</taxon>
        <taxon>Coccidia</taxon>
        <taxon>Eucoccidiorida</taxon>
        <taxon>Eimeriorina</taxon>
        <taxon>Eimeriidae</taxon>
        <taxon>Eimeria</taxon>
    </lineage>
</organism>
<proteinExistence type="predicted"/>
<evidence type="ECO:0000256" key="1">
    <source>
        <dbReference type="SAM" id="MobiDB-lite"/>
    </source>
</evidence>
<dbReference type="AlphaFoldDB" id="U6MQN9"/>
<dbReference type="RefSeq" id="XP_013439300.1">
    <property type="nucleotide sequence ID" value="XM_013583846.1"/>
</dbReference>
<dbReference type="Proteomes" id="UP000030754">
    <property type="component" value="Unassembled WGS sequence"/>
</dbReference>
<dbReference type="OrthoDB" id="346291at2759"/>
<evidence type="ECO:0000313" key="2">
    <source>
        <dbReference type="EMBL" id="CDJ63975.1"/>
    </source>
</evidence>
<sequence>MEAVSPCSVANALREASAVEPDAKKPVAGDSTAAVEEAGQSTVCCSSEDEYPSSGAYPSDDERQDSDAQPQPQQQQQQQQQPSVKQHSPPPVPQLTLPQQQLPRPPSEVPPIQTAPYAYTISGLQDVTVEQPPSSWLKPRIKIDGPEIFHGLLRANDENLPAHETLPSTETFVAFQGQWRVVTSAGTSSYIGSTMNPWDPSTATYPLPITYKVAEDAVRVRETVPSASRANARLGVLERVRRFFCTSIAEYMQS</sequence>
<accession>U6MQN9</accession>
<evidence type="ECO:0000313" key="3">
    <source>
        <dbReference type="Proteomes" id="UP000030754"/>
    </source>
</evidence>
<keyword evidence="3" id="KW-1185">Reference proteome</keyword>
<feature type="region of interest" description="Disordered" evidence="1">
    <location>
        <begin position="14"/>
        <end position="113"/>
    </location>
</feature>
<dbReference type="GeneID" id="25475738"/>
<name>U6MQN9_9EIME</name>
<gene>
    <name evidence="2" type="ORF">ENH_00055950</name>
</gene>
<reference evidence="2" key="2">
    <citation type="submission" date="2013-10" db="EMBL/GenBank/DDBJ databases">
        <authorList>
            <person name="Aslett M."/>
        </authorList>
    </citation>
    <scope>NUCLEOTIDE SEQUENCE [LARGE SCALE GENOMIC DNA]</scope>
    <source>
        <strain evidence="2">Houghton</strain>
    </source>
</reference>
<reference evidence="2" key="1">
    <citation type="submission" date="2013-10" db="EMBL/GenBank/DDBJ databases">
        <title>Genomic analysis of the causative agents of coccidiosis in chickens.</title>
        <authorList>
            <person name="Reid A.J."/>
            <person name="Blake D."/>
            <person name="Billington K."/>
            <person name="Browne H."/>
            <person name="Dunn M."/>
            <person name="Hung S."/>
            <person name="Kawahara F."/>
            <person name="Miranda-Saavedra D."/>
            <person name="Mourier T."/>
            <person name="Nagra H."/>
            <person name="Otto T.D."/>
            <person name="Rawlings N."/>
            <person name="Sanchez A."/>
            <person name="Sanders M."/>
            <person name="Subramaniam C."/>
            <person name="Tay Y."/>
            <person name="Dear P."/>
            <person name="Doerig C."/>
            <person name="Gruber A."/>
            <person name="Parkinson J."/>
            <person name="Shirley M."/>
            <person name="Wan K.L."/>
            <person name="Berriman M."/>
            <person name="Tomley F."/>
            <person name="Pain A."/>
        </authorList>
    </citation>
    <scope>NUCLEOTIDE SEQUENCE [LARGE SCALE GENOMIC DNA]</scope>
    <source>
        <strain evidence="2">Houghton</strain>
    </source>
</reference>
<protein>
    <submittedName>
        <fullName evidence="2">Uncharacterized protein</fullName>
    </submittedName>
</protein>
<feature type="compositionally biased region" description="Low complexity" evidence="1">
    <location>
        <begin position="69"/>
        <end position="87"/>
    </location>
</feature>
<dbReference type="VEuPathDB" id="ToxoDB:ENH_00055950"/>
<dbReference type="EMBL" id="HG722886">
    <property type="protein sequence ID" value="CDJ63975.1"/>
    <property type="molecule type" value="Genomic_DNA"/>
</dbReference>